<organism evidence="1 2">
    <name type="scientific">Pseudorhizobium tarimense</name>
    <dbReference type="NCBI Taxonomy" id="1079109"/>
    <lineage>
        <taxon>Bacteria</taxon>
        <taxon>Pseudomonadati</taxon>
        <taxon>Pseudomonadota</taxon>
        <taxon>Alphaproteobacteria</taxon>
        <taxon>Hyphomicrobiales</taxon>
        <taxon>Rhizobiaceae</taxon>
        <taxon>Rhizobium/Agrobacterium group</taxon>
        <taxon>Pseudorhizobium</taxon>
    </lineage>
</organism>
<evidence type="ECO:0000313" key="1">
    <source>
        <dbReference type="EMBL" id="MET3588742.1"/>
    </source>
</evidence>
<comment type="caution">
    <text evidence="1">The sequence shown here is derived from an EMBL/GenBank/DDBJ whole genome shotgun (WGS) entry which is preliminary data.</text>
</comment>
<keyword evidence="2" id="KW-1185">Reference proteome</keyword>
<gene>
    <name evidence="1" type="ORF">ABID21_004880</name>
</gene>
<accession>A0ABV2HET7</accession>
<dbReference type="Proteomes" id="UP001549031">
    <property type="component" value="Unassembled WGS sequence"/>
</dbReference>
<name>A0ABV2HET7_9HYPH</name>
<proteinExistence type="predicted"/>
<dbReference type="EMBL" id="JBEPLJ010000031">
    <property type="protein sequence ID" value="MET3588742.1"/>
    <property type="molecule type" value="Genomic_DNA"/>
</dbReference>
<evidence type="ECO:0000313" key="2">
    <source>
        <dbReference type="Proteomes" id="UP001549031"/>
    </source>
</evidence>
<dbReference type="RefSeq" id="WP_281433471.1">
    <property type="nucleotide sequence ID" value="NZ_JALJRA010000044.1"/>
</dbReference>
<sequence length="41" mass="4400">MSAGNVQLVIAPEGDDDEAAMVFKVGEGMKVGYRGYYRCDG</sequence>
<reference evidence="1 2" key="1">
    <citation type="submission" date="2024-06" db="EMBL/GenBank/DDBJ databases">
        <title>Genomic Encyclopedia of Type Strains, Phase IV (KMG-IV): sequencing the most valuable type-strain genomes for metagenomic binning, comparative biology and taxonomic classification.</title>
        <authorList>
            <person name="Goeker M."/>
        </authorList>
    </citation>
    <scope>NUCLEOTIDE SEQUENCE [LARGE SCALE GENOMIC DNA]</scope>
    <source>
        <strain evidence="1 2">DSM 105042</strain>
    </source>
</reference>
<protein>
    <submittedName>
        <fullName evidence="1">Uncharacterized protein</fullName>
    </submittedName>
</protein>